<dbReference type="OrthoDB" id="8911262at2"/>
<name>A0A2K9LP65_9GAMM</name>
<dbReference type="EMBL" id="CP022684">
    <property type="protein sequence ID" value="AUM13941.1"/>
    <property type="molecule type" value="Genomic_DNA"/>
</dbReference>
<evidence type="ECO:0008006" key="3">
    <source>
        <dbReference type="Google" id="ProtNLM"/>
    </source>
</evidence>
<dbReference type="Pfam" id="PF06945">
    <property type="entry name" value="DUF1289"/>
    <property type="match status" value="1"/>
</dbReference>
<dbReference type="KEGG" id="kak:Kalk_16570"/>
<protein>
    <recommendedName>
        <fullName evidence="3">DUF1289 domain-containing protein</fullName>
    </recommendedName>
</protein>
<evidence type="ECO:0000313" key="2">
    <source>
        <dbReference type="Proteomes" id="UP000235116"/>
    </source>
</evidence>
<sequence length="71" mass="7879">MPMPLRPDPFKSNPTQSPCVRNCCLNGDDVCVGCGRTLEDIRHWTAFTPEQRTQALKAAKKRVEAFGSGPF</sequence>
<reference evidence="2" key="1">
    <citation type="submission" date="2017-08" db="EMBL/GenBank/DDBJ databases">
        <title>Direct submision.</title>
        <authorList>
            <person name="Kim S.-J."/>
            <person name="Rhee S.-K."/>
        </authorList>
    </citation>
    <scope>NUCLEOTIDE SEQUENCE [LARGE SCALE GENOMIC DNA]</scope>
    <source>
        <strain evidence="2">GI5</strain>
    </source>
</reference>
<dbReference type="AlphaFoldDB" id="A0A2K9LP65"/>
<keyword evidence="2" id="KW-1185">Reference proteome</keyword>
<dbReference type="PANTHER" id="PTHR35175">
    <property type="entry name" value="DUF1289 DOMAIN-CONTAINING PROTEIN"/>
    <property type="match status" value="1"/>
</dbReference>
<evidence type="ECO:0000313" key="1">
    <source>
        <dbReference type="EMBL" id="AUM13941.1"/>
    </source>
</evidence>
<proteinExistence type="predicted"/>
<dbReference type="Proteomes" id="UP000235116">
    <property type="component" value="Chromosome"/>
</dbReference>
<dbReference type="PANTHER" id="PTHR35175:SF2">
    <property type="entry name" value="DUF1289 DOMAIN-CONTAINING PROTEIN"/>
    <property type="match status" value="1"/>
</dbReference>
<dbReference type="InterPro" id="IPR010710">
    <property type="entry name" value="DUF1289"/>
</dbReference>
<organism evidence="1 2">
    <name type="scientific">Ketobacter alkanivorans</name>
    <dbReference type="NCBI Taxonomy" id="1917421"/>
    <lineage>
        <taxon>Bacteria</taxon>
        <taxon>Pseudomonadati</taxon>
        <taxon>Pseudomonadota</taxon>
        <taxon>Gammaproteobacteria</taxon>
        <taxon>Pseudomonadales</taxon>
        <taxon>Ketobacteraceae</taxon>
        <taxon>Ketobacter</taxon>
    </lineage>
</organism>
<accession>A0A2K9LP65</accession>
<gene>
    <name evidence="1" type="ORF">Kalk_16570</name>
</gene>